<accession>A0ABN6XLU8</accession>
<keyword evidence="1" id="KW-0812">Transmembrane</keyword>
<reference evidence="3" key="1">
    <citation type="journal article" date="2019" name="Int. J. Syst. Evol. Microbiol.">
        <title>The Global Catalogue of Microorganisms (GCM) 10K type strain sequencing project: providing services to taxonomists for standard genome sequencing and annotation.</title>
        <authorList>
            <consortium name="The Broad Institute Genomics Platform"/>
            <consortium name="The Broad Institute Genome Sequencing Center for Infectious Disease"/>
            <person name="Wu L."/>
            <person name="Ma J."/>
        </authorList>
    </citation>
    <scope>NUCLEOTIDE SEQUENCE [LARGE SCALE GENOMIC DNA]</scope>
    <source>
        <strain evidence="3">NBRC 108725</strain>
    </source>
</reference>
<gene>
    <name evidence="2" type="ORF">GCM10025866_18640</name>
</gene>
<evidence type="ECO:0000256" key="1">
    <source>
        <dbReference type="SAM" id="Phobius"/>
    </source>
</evidence>
<feature type="transmembrane region" description="Helical" evidence="1">
    <location>
        <begin position="32"/>
        <end position="51"/>
    </location>
</feature>
<keyword evidence="1" id="KW-1133">Transmembrane helix</keyword>
<protein>
    <submittedName>
        <fullName evidence="2">Uncharacterized protein</fullName>
    </submittedName>
</protein>
<keyword evidence="1" id="KW-0472">Membrane</keyword>
<feature type="transmembrane region" description="Helical" evidence="1">
    <location>
        <begin position="7"/>
        <end position="26"/>
    </location>
</feature>
<dbReference type="EMBL" id="AP027731">
    <property type="protein sequence ID" value="BDZ45955.1"/>
    <property type="molecule type" value="Genomic_DNA"/>
</dbReference>
<keyword evidence="3" id="KW-1185">Reference proteome</keyword>
<proteinExistence type="predicted"/>
<dbReference type="RefSeq" id="WP_286279208.1">
    <property type="nucleotide sequence ID" value="NZ_AP027731.1"/>
</dbReference>
<sequence>MSDSVPAVLGFGVIFLLVGALGGYQLGLLASIIFLAAGALLLAGGGTWLLVGLRRRAALTRAAISRPSPVAPTAGQ</sequence>
<organism evidence="2 3">
    <name type="scientific">Naasia aerilata</name>
    <dbReference type="NCBI Taxonomy" id="1162966"/>
    <lineage>
        <taxon>Bacteria</taxon>
        <taxon>Bacillati</taxon>
        <taxon>Actinomycetota</taxon>
        <taxon>Actinomycetes</taxon>
        <taxon>Micrococcales</taxon>
        <taxon>Microbacteriaceae</taxon>
        <taxon>Naasia</taxon>
    </lineage>
</organism>
<name>A0ABN6XLU8_9MICO</name>
<evidence type="ECO:0000313" key="3">
    <source>
        <dbReference type="Proteomes" id="UP001321498"/>
    </source>
</evidence>
<dbReference type="Proteomes" id="UP001321498">
    <property type="component" value="Chromosome"/>
</dbReference>
<evidence type="ECO:0000313" key="2">
    <source>
        <dbReference type="EMBL" id="BDZ45955.1"/>
    </source>
</evidence>